<evidence type="ECO:0000256" key="2">
    <source>
        <dbReference type="ARBA" id="ARBA00022598"/>
    </source>
</evidence>
<dbReference type="InterPro" id="IPR000873">
    <property type="entry name" value="AMP-dep_synth/lig_dom"/>
</dbReference>
<dbReference type="Pfam" id="PF13193">
    <property type="entry name" value="AMP-binding_C"/>
    <property type="match status" value="1"/>
</dbReference>
<dbReference type="PANTHER" id="PTHR43767:SF12">
    <property type="entry name" value="AMP-DEPENDENT SYNTHETASE AND LIGASE"/>
    <property type="match status" value="1"/>
</dbReference>
<dbReference type="InterPro" id="IPR050237">
    <property type="entry name" value="ATP-dep_AMP-bd_enzyme"/>
</dbReference>
<reference evidence="6" key="1">
    <citation type="submission" date="2018-12" db="EMBL/GenBank/DDBJ databases">
        <title>Novel natural products biosynthetic potential of the class Ktedonobacteria.</title>
        <authorList>
            <person name="Zheng Y."/>
            <person name="Saitou A."/>
            <person name="Wang C.M."/>
            <person name="Toyoda A."/>
            <person name="Minakuchi Y."/>
            <person name="Sekiguchi Y."/>
            <person name="Ueda K."/>
            <person name="Takano H."/>
            <person name="Sakai Y."/>
            <person name="Yokota A."/>
            <person name="Yabe S."/>
        </authorList>
    </citation>
    <scope>NUCLEOTIDE SEQUENCE</scope>
    <source>
        <strain evidence="6">A3-2</strain>
    </source>
</reference>
<comment type="similarity">
    <text evidence="1">Belongs to the ATP-dependent AMP-binding enzyme family.</text>
</comment>
<dbReference type="SUPFAM" id="SSF56801">
    <property type="entry name" value="Acetyl-CoA synthetase-like"/>
    <property type="match status" value="1"/>
</dbReference>
<dbReference type="CDD" id="cd05936">
    <property type="entry name" value="FC-FACS_FadD_like"/>
    <property type="match status" value="1"/>
</dbReference>
<feature type="domain" description="AMP-dependent synthetase/ligase" evidence="4">
    <location>
        <begin position="58"/>
        <end position="457"/>
    </location>
</feature>
<dbReference type="Gene3D" id="3.40.50.12780">
    <property type="entry name" value="N-terminal domain of ligase-like"/>
    <property type="match status" value="1"/>
</dbReference>
<proteinExistence type="inferred from homology"/>
<organism evidence="6">
    <name type="scientific">Thermogemmatispora argillosa</name>
    <dbReference type="NCBI Taxonomy" id="2045280"/>
    <lineage>
        <taxon>Bacteria</taxon>
        <taxon>Bacillati</taxon>
        <taxon>Chloroflexota</taxon>
        <taxon>Ktedonobacteria</taxon>
        <taxon>Thermogemmatisporales</taxon>
        <taxon>Thermogemmatisporaceae</taxon>
        <taxon>Thermogemmatispora</taxon>
    </lineage>
</organism>
<evidence type="ECO:0000313" key="6">
    <source>
        <dbReference type="EMBL" id="BBH94537.1"/>
    </source>
</evidence>
<evidence type="ECO:0000256" key="1">
    <source>
        <dbReference type="ARBA" id="ARBA00006432"/>
    </source>
</evidence>
<dbReference type="PROSITE" id="PS00455">
    <property type="entry name" value="AMP_BINDING"/>
    <property type="match status" value="1"/>
</dbReference>
<gene>
    <name evidence="6" type="ORF">KTA_27360</name>
</gene>
<accession>A0A455T1W3</accession>
<dbReference type="InterPro" id="IPR045851">
    <property type="entry name" value="AMP-bd_C_sf"/>
</dbReference>
<keyword evidence="2 6" id="KW-0436">Ligase</keyword>
<dbReference type="InterPro" id="IPR020845">
    <property type="entry name" value="AMP-binding_CS"/>
</dbReference>
<dbReference type="AlphaFoldDB" id="A0A455T1W3"/>
<evidence type="ECO:0000256" key="3">
    <source>
        <dbReference type="SAM" id="MobiDB-lite"/>
    </source>
</evidence>
<name>A0A455T1W3_9CHLR</name>
<evidence type="ECO:0000259" key="5">
    <source>
        <dbReference type="Pfam" id="PF13193"/>
    </source>
</evidence>
<dbReference type="InterPro" id="IPR042099">
    <property type="entry name" value="ANL_N_sf"/>
</dbReference>
<protein>
    <submittedName>
        <fullName evidence="6">Long-chain-fatty-acid--CoA ligase</fullName>
    </submittedName>
</protein>
<dbReference type="FunFam" id="3.40.50.12780:FF:000003">
    <property type="entry name" value="Long-chain-fatty-acid--CoA ligase FadD"/>
    <property type="match status" value="1"/>
</dbReference>
<dbReference type="EMBL" id="AP019377">
    <property type="protein sequence ID" value="BBH94537.1"/>
    <property type="molecule type" value="Genomic_DNA"/>
</dbReference>
<dbReference type="GO" id="GO:0016877">
    <property type="term" value="F:ligase activity, forming carbon-sulfur bonds"/>
    <property type="evidence" value="ECO:0007669"/>
    <property type="project" value="UniProtKB-ARBA"/>
</dbReference>
<dbReference type="PANTHER" id="PTHR43767">
    <property type="entry name" value="LONG-CHAIN-FATTY-ACID--COA LIGASE"/>
    <property type="match status" value="1"/>
</dbReference>
<dbReference type="Gene3D" id="3.30.300.30">
    <property type="match status" value="1"/>
</dbReference>
<dbReference type="InterPro" id="IPR025110">
    <property type="entry name" value="AMP-bd_C"/>
</dbReference>
<dbReference type="FunFam" id="3.30.300.30:FF:000008">
    <property type="entry name" value="2,3-dihydroxybenzoate-AMP ligase"/>
    <property type="match status" value="1"/>
</dbReference>
<evidence type="ECO:0000259" key="4">
    <source>
        <dbReference type="Pfam" id="PF00501"/>
    </source>
</evidence>
<sequence length="606" mass="67467">MPDSAVSKNTQPNEQPSMSATVQAEAELLAKRPWIKHYEEGVPVHLEIPDQPLTWLLDETVRRHPDKTAFIYYGTRISYARFAALANRFAAALQRLGIKKGDRVAIALPNIPQYPIAFYGTLRLGAVAVPTNPLYTEREMQHQMADSGARVLIMLDMFYPVVRAIRDKTALEHIIITSPADFLPPLLRTLYPLSQRRERHKQPQPPLTKEELRSDPKLLLMSDLLKPTSAEGIEVFTVPDPPRSSDLAVLQYTGGTTGLSKGAMLTHRNLLANAYQTRYWTPRAHDAGETGLCVAPFFHSYGLTVGLNLGILAAASMVLLPQFKPKEVVRAIKRYRPTMFPGIPTMYIAIMREAGKDSSAFQSIRYCISGAAPLPAKVRHDFESLSGGRLVEGYGLSEASPVTHCNPLNGDVREGSIGLPLPEVDAAIMDPESGKLLPPGEIGELVVRGPNIMQGYWNRKEETAAIFRDGWMRTGDLGKMDEEGYFYLVERAKDMILASGFNVYPREVEEVLFRHPAVQEAAVVGVPDEYRGETVAAFIVLKPGVAANDATRQDIVSFCRKELTAYKVPKIVEFRESLPKSLIGKVLRRELREQWLQQRGAGQKNN</sequence>
<feature type="domain" description="AMP-binding enzyme C-terminal" evidence="5">
    <location>
        <begin position="507"/>
        <end position="585"/>
    </location>
</feature>
<dbReference type="Pfam" id="PF00501">
    <property type="entry name" value="AMP-binding"/>
    <property type="match status" value="1"/>
</dbReference>
<feature type="region of interest" description="Disordered" evidence="3">
    <location>
        <begin position="1"/>
        <end position="20"/>
    </location>
</feature>